<dbReference type="EMBL" id="HBUF01052274">
    <property type="protein sequence ID" value="CAG6622328.1"/>
    <property type="molecule type" value="Transcribed_RNA"/>
</dbReference>
<feature type="transmembrane region" description="Helical" evidence="1">
    <location>
        <begin position="172"/>
        <end position="197"/>
    </location>
</feature>
<dbReference type="EMBL" id="HBUF01310133">
    <property type="protein sequence ID" value="CAG6692983.1"/>
    <property type="molecule type" value="Transcribed_RNA"/>
</dbReference>
<evidence type="ECO:0000313" key="2">
    <source>
        <dbReference type="EMBL" id="CAG6622331.1"/>
    </source>
</evidence>
<keyword evidence="1" id="KW-1133">Transmembrane helix</keyword>
<dbReference type="EMBL" id="HBUF01310129">
    <property type="protein sequence ID" value="CAG6692963.1"/>
    <property type="molecule type" value="Transcribed_RNA"/>
</dbReference>
<dbReference type="EMBL" id="HBUF01310131">
    <property type="protein sequence ID" value="CAG6692974.1"/>
    <property type="molecule type" value="Transcribed_RNA"/>
</dbReference>
<keyword evidence="1" id="KW-0812">Transmembrane</keyword>
<dbReference type="EMBL" id="HBUF01052276">
    <property type="protein sequence ID" value="CAG6622331.1"/>
    <property type="molecule type" value="Transcribed_RNA"/>
</dbReference>
<keyword evidence="1" id="KW-0472">Membrane</keyword>
<dbReference type="EMBL" id="HBUF01310132">
    <property type="protein sequence ID" value="CAG6692978.1"/>
    <property type="molecule type" value="Transcribed_RNA"/>
</dbReference>
<dbReference type="EMBL" id="HBUF01310128">
    <property type="protein sequence ID" value="CAG6692959.1"/>
    <property type="molecule type" value="Transcribed_RNA"/>
</dbReference>
<dbReference type="EMBL" id="HBUF01310137">
    <property type="protein sequence ID" value="CAG6693002.1"/>
    <property type="molecule type" value="Transcribed_RNA"/>
</dbReference>
<protein>
    <submittedName>
        <fullName evidence="2">Uncharacterized protein</fullName>
    </submittedName>
</protein>
<sequence length="198" mass="21899">MSMMSSVKQALLLVWLDSFPVNCLLSSSSLRSLQFADSNDTSCVSFNLWLSSLVFLQFICSLSDWSIAFPLHLLSNTSVRLSSNLSPTSLDSDSKSNRISTQSLLFFFDLCFFFFFLLFLLLSRLVSLLSLLSETYSTEVFADSVFSISPIFSLDTFSELTSAFLSSGLSTVFPFSTLTTLSAPSSTVLIMSLSTFLK</sequence>
<accession>A0A8D8M875</accession>
<evidence type="ECO:0000256" key="1">
    <source>
        <dbReference type="SAM" id="Phobius"/>
    </source>
</evidence>
<dbReference type="EMBL" id="HBUF01310134">
    <property type="protein sequence ID" value="CAG6692987.1"/>
    <property type="molecule type" value="Transcribed_RNA"/>
</dbReference>
<dbReference type="AlphaFoldDB" id="A0A8D8M875"/>
<proteinExistence type="predicted"/>
<feature type="transmembrane region" description="Helical" evidence="1">
    <location>
        <begin position="104"/>
        <end position="126"/>
    </location>
</feature>
<organism evidence="2">
    <name type="scientific">Cacopsylla melanoneura</name>
    <dbReference type="NCBI Taxonomy" id="428564"/>
    <lineage>
        <taxon>Eukaryota</taxon>
        <taxon>Metazoa</taxon>
        <taxon>Ecdysozoa</taxon>
        <taxon>Arthropoda</taxon>
        <taxon>Hexapoda</taxon>
        <taxon>Insecta</taxon>
        <taxon>Pterygota</taxon>
        <taxon>Neoptera</taxon>
        <taxon>Paraneoptera</taxon>
        <taxon>Hemiptera</taxon>
        <taxon>Sternorrhyncha</taxon>
        <taxon>Psylloidea</taxon>
        <taxon>Psyllidae</taxon>
        <taxon>Psyllinae</taxon>
        <taxon>Cacopsylla</taxon>
    </lineage>
</organism>
<name>A0A8D8M875_9HEMI</name>
<reference evidence="2" key="1">
    <citation type="submission" date="2021-05" db="EMBL/GenBank/DDBJ databases">
        <authorList>
            <person name="Alioto T."/>
            <person name="Alioto T."/>
            <person name="Gomez Garrido J."/>
        </authorList>
    </citation>
    <scope>NUCLEOTIDE SEQUENCE</scope>
</reference>
<dbReference type="EMBL" id="HBUF01310136">
    <property type="protein sequence ID" value="CAG6692998.1"/>
    <property type="molecule type" value="Transcribed_RNA"/>
</dbReference>